<feature type="transmembrane region" description="Helical" evidence="6">
    <location>
        <begin position="74"/>
        <end position="92"/>
    </location>
</feature>
<proteinExistence type="predicted"/>
<dbReference type="Pfam" id="PF01810">
    <property type="entry name" value="LysE"/>
    <property type="match status" value="1"/>
</dbReference>
<evidence type="ECO:0000313" key="8">
    <source>
        <dbReference type="Proteomes" id="UP000242757"/>
    </source>
</evidence>
<dbReference type="AlphaFoldDB" id="A0A233RGA5"/>
<keyword evidence="8" id="KW-1185">Reference proteome</keyword>
<dbReference type="RefSeq" id="WP_094199207.1">
    <property type="nucleotide sequence ID" value="NZ_NBIM01000001.1"/>
</dbReference>
<reference evidence="7 8" key="1">
    <citation type="submission" date="2017-08" db="EMBL/GenBank/DDBJ databases">
        <title>A Genome Sequence of Oceanimonas doudoroffii ATCC 27123T.</title>
        <authorList>
            <person name="Brennan M.A."/>
            <person name="Maclea K.S."/>
            <person name="Mcclelland W.D."/>
            <person name="Trachtenberg A.M."/>
        </authorList>
    </citation>
    <scope>NUCLEOTIDE SEQUENCE [LARGE SCALE GENOMIC DNA]</scope>
    <source>
        <strain evidence="7 8">ATCC 27123</strain>
    </source>
</reference>
<evidence type="ECO:0000313" key="7">
    <source>
        <dbReference type="EMBL" id="OXY82427.1"/>
    </source>
</evidence>
<gene>
    <name evidence="7" type="ORF">B6S08_02540</name>
</gene>
<evidence type="ECO:0000256" key="6">
    <source>
        <dbReference type="SAM" id="Phobius"/>
    </source>
</evidence>
<name>A0A233RGA5_9GAMM</name>
<keyword evidence="3 6" id="KW-0812">Transmembrane</keyword>
<dbReference type="EMBL" id="NBIM01000001">
    <property type="protein sequence ID" value="OXY82427.1"/>
    <property type="molecule type" value="Genomic_DNA"/>
</dbReference>
<dbReference type="GO" id="GO:0005886">
    <property type="term" value="C:plasma membrane"/>
    <property type="evidence" value="ECO:0007669"/>
    <property type="project" value="UniProtKB-SubCell"/>
</dbReference>
<comment type="caution">
    <text evidence="7">The sequence shown here is derived from an EMBL/GenBank/DDBJ whole genome shotgun (WGS) entry which is preliminary data.</text>
</comment>
<evidence type="ECO:0000256" key="2">
    <source>
        <dbReference type="ARBA" id="ARBA00022475"/>
    </source>
</evidence>
<evidence type="ECO:0000256" key="5">
    <source>
        <dbReference type="ARBA" id="ARBA00023136"/>
    </source>
</evidence>
<keyword evidence="2" id="KW-1003">Cell membrane</keyword>
<evidence type="ECO:0000256" key="3">
    <source>
        <dbReference type="ARBA" id="ARBA00022692"/>
    </source>
</evidence>
<dbReference type="PANTHER" id="PTHR30086">
    <property type="entry name" value="ARGININE EXPORTER PROTEIN ARGO"/>
    <property type="match status" value="1"/>
</dbReference>
<evidence type="ECO:0000256" key="1">
    <source>
        <dbReference type="ARBA" id="ARBA00004651"/>
    </source>
</evidence>
<sequence>MTLSLIWPMSLFALAASISPGPVNLLCLSSGLHQPLARGLLLVTGATLGFVVLFLAIGLGLHGVLQEQPGLMQWLHWAGVGFLLYMSIRLATASSSLPASDARVAPGLLTGALMQWLNPKAWLASASGITVYTDGSLAQTGLFALLYLPICWCSLMCWLWLGSGLRRHISSARWLTVLNRLMALMLAASGLYLLRY</sequence>
<comment type="subcellular location">
    <subcellularLocation>
        <location evidence="1">Cell membrane</location>
        <topology evidence="1">Multi-pass membrane protein</topology>
    </subcellularLocation>
</comment>
<dbReference type="GO" id="GO:0033228">
    <property type="term" value="P:cysteine export across plasma membrane"/>
    <property type="evidence" value="ECO:0007669"/>
    <property type="project" value="TreeGrafter"/>
</dbReference>
<dbReference type="PANTHER" id="PTHR30086:SF20">
    <property type="entry name" value="ARGININE EXPORTER PROTEIN ARGO-RELATED"/>
    <property type="match status" value="1"/>
</dbReference>
<keyword evidence="5 6" id="KW-0472">Membrane</keyword>
<dbReference type="OrthoDB" id="9812084at2"/>
<feature type="transmembrane region" description="Helical" evidence="6">
    <location>
        <begin position="40"/>
        <end position="62"/>
    </location>
</feature>
<keyword evidence="4 6" id="KW-1133">Transmembrane helix</keyword>
<dbReference type="GO" id="GO:0015171">
    <property type="term" value="F:amino acid transmembrane transporter activity"/>
    <property type="evidence" value="ECO:0007669"/>
    <property type="project" value="TreeGrafter"/>
</dbReference>
<protein>
    <submittedName>
        <fullName evidence="7">Lysine transporter LysE</fullName>
    </submittedName>
</protein>
<feature type="transmembrane region" description="Helical" evidence="6">
    <location>
        <begin position="142"/>
        <end position="162"/>
    </location>
</feature>
<evidence type="ECO:0000256" key="4">
    <source>
        <dbReference type="ARBA" id="ARBA00022989"/>
    </source>
</evidence>
<dbReference type="Proteomes" id="UP000242757">
    <property type="component" value="Unassembled WGS sequence"/>
</dbReference>
<organism evidence="7 8">
    <name type="scientific">Oceanimonas doudoroffii</name>
    <dbReference type="NCBI Taxonomy" id="84158"/>
    <lineage>
        <taxon>Bacteria</taxon>
        <taxon>Pseudomonadati</taxon>
        <taxon>Pseudomonadota</taxon>
        <taxon>Gammaproteobacteria</taxon>
        <taxon>Aeromonadales</taxon>
        <taxon>Aeromonadaceae</taxon>
        <taxon>Oceanimonas</taxon>
    </lineage>
</organism>
<feature type="transmembrane region" description="Helical" evidence="6">
    <location>
        <begin position="6"/>
        <end position="28"/>
    </location>
</feature>
<accession>A0A233RGA5</accession>
<dbReference type="InterPro" id="IPR001123">
    <property type="entry name" value="LeuE-type"/>
</dbReference>
<feature type="transmembrane region" description="Helical" evidence="6">
    <location>
        <begin position="174"/>
        <end position="194"/>
    </location>
</feature>